<organism evidence="3 4">
    <name type="scientific">Pseudovirgaria hyperparasitica</name>
    <dbReference type="NCBI Taxonomy" id="470096"/>
    <lineage>
        <taxon>Eukaryota</taxon>
        <taxon>Fungi</taxon>
        <taxon>Dikarya</taxon>
        <taxon>Ascomycota</taxon>
        <taxon>Pezizomycotina</taxon>
        <taxon>Dothideomycetes</taxon>
        <taxon>Dothideomycetes incertae sedis</taxon>
        <taxon>Acrospermales</taxon>
        <taxon>Acrospermaceae</taxon>
        <taxon>Pseudovirgaria</taxon>
    </lineage>
</organism>
<feature type="domain" description="SET" evidence="2">
    <location>
        <begin position="495"/>
        <end position="603"/>
    </location>
</feature>
<accession>A0A6A6WHE4</accession>
<dbReference type="Proteomes" id="UP000799437">
    <property type="component" value="Unassembled WGS sequence"/>
</dbReference>
<dbReference type="InterPro" id="IPR046341">
    <property type="entry name" value="SET_dom_sf"/>
</dbReference>
<keyword evidence="4" id="KW-1185">Reference proteome</keyword>
<dbReference type="EMBL" id="ML996566">
    <property type="protein sequence ID" value="KAF2762222.1"/>
    <property type="molecule type" value="Genomic_DNA"/>
</dbReference>
<dbReference type="InterPro" id="IPR001214">
    <property type="entry name" value="SET_dom"/>
</dbReference>
<evidence type="ECO:0000259" key="2">
    <source>
        <dbReference type="PROSITE" id="PS50280"/>
    </source>
</evidence>
<sequence length="647" mass="72981">MSEVVGLSESINQAIQEFFARLSSEHVANGIAKPVLRVEAFLQDGQDATAEQPVISHHLGSRILDLSHVRSSLTPKPPSTQTVLTDGTHDVSDRQQPLTSEQSEVISSSSPGHERRYGSKHLRPLPSVRRDEDKVQPISRKPTGGLRLAPALKSLTQNDPVEDSQRQLALDYHTFPKRRKIRPETQCMQPSSLDKLVIGIWEQLHGSINLDPHSILDSYRLSLDQPKNGSIEFANGIPSHLVAANDTFSQMSVFCRKVTQASRACRSVELIVQTRWMEHFDARVEALACATPEISINKHRKAAIMEACQHFGWTEKELRNKTAIWRGYQEVKEAGGWAALVFSGMGLYRFCKYRVGFDKEAMQRLRNLRSRFEVAADTLHPHWRHLLSIIGERSDHIYEGHQHDWVVFESGDDPIPLRATYLQWDPQFTFEHIDESIVDETAWGCEDPRWLAPTNPGAPNKHICRTCTGSQSDNPKDNDCHCFPNLFGSSKRNPVPVQVMRTHNGKNNGLVALVPFERGTSIGEFTGLLTHSLANTDVMTATSPSTNRIFQIYQKRYGNYTRFVNHSCNPNAQFQQFAWMDTVRVVLVSKGIAVGEEVTVDYTDRYWGGLDKVCLCGEPCCRYKTKRLRSGTEMNEHGAPQLLEGVH</sequence>
<dbReference type="PROSITE" id="PS50280">
    <property type="entry name" value="SET"/>
    <property type="match status" value="1"/>
</dbReference>
<dbReference type="RefSeq" id="XP_033604673.1">
    <property type="nucleotide sequence ID" value="XM_033739747.1"/>
</dbReference>
<reference evidence="3" key="1">
    <citation type="journal article" date="2020" name="Stud. Mycol.">
        <title>101 Dothideomycetes genomes: a test case for predicting lifestyles and emergence of pathogens.</title>
        <authorList>
            <person name="Haridas S."/>
            <person name="Albert R."/>
            <person name="Binder M."/>
            <person name="Bloem J."/>
            <person name="Labutti K."/>
            <person name="Salamov A."/>
            <person name="Andreopoulos B."/>
            <person name="Baker S."/>
            <person name="Barry K."/>
            <person name="Bills G."/>
            <person name="Bluhm B."/>
            <person name="Cannon C."/>
            <person name="Castanera R."/>
            <person name="Culley D."/>
            <person name="Daum C."/>
            <person name="Ezra D."/>
            <person name="Gonzalez J."/>
            <person name="Henrissat B."/>
            <person name="Kuo A."/>
            <person name="Liang C."/>
            <person name="Lipzen A."/>
            <person name="Lutzoni F."/>
            <person name="Magnuson J."/>
            <person name="Mondo S."/>
            <person name="Nolan M."/>
            <person name="Ohm R."/>
            <person name="Pangilinan J."/>
            <person name="Park H.-J."/>
            <person name="Ramirez L."/>
            <person name="Alfaro M."/>
            <person name="Sun H."/>
            <person name="Tritt A."/>
            <person name="Yoshinaga Y."/>
            <person name="Zwiers L.-H."/>
            <person name="Turgeon B."/>
            <person name="Goodwin S."/>
            <person name="Spatafora J."/>
            <person name="Crous P."/>
            <person name="Grigoriev I."/>
        </authorList>
    </citation>
    <scope>NUCLEOTIDE SEQUENCE</scope>
    <source>
        <strain evidence="3">CBS 121739</strain>
    </source>
</reference>
<evidence type="ECO:0000313" key="4">
    <source>
        <dbReference type="Proteomes" id="UP000799437"/>
    </source>
</evidence>
<dbReference type="InterPro" id="IPR053105">
    <property type="entry name" value="Class_V-like_SAM-MTase"/>
</dbReference>
<dbReference type="PANTHER" id="PTHR47250">
    <property type="entry name" value="HISTONE-LYSINE N-METHYLTRANSFERASE SET-6"/>
    <property type="match status" value="1"/>
</dbReference>
<dbReference type="Pfam" id="PF00856">
    <property type="entry name" value="SET"/>
    <property type="match status" value="1"/>
</dbReference>
<dbReference type="SUPFAM" id="SSF82199">
    <property type="entry name" value="SET domain"/>
    <property type="match status" value="1"/>
</dbReference>
<name>A0A6A6WHE4_9PEZI</name>
<proteinExistence type="predicted"/>
<dbReference type="GeneID" id="54480801"/>
<feature type="region of interest" description="Disordered" evidence="1">
    <location>
        <begin position="70"/>
        <end position="145"/>
    </location>
</feature>
<evidence type="ECO:0000313" key="3">
    <source>
        <dbReference type="EMBL" id="KAF2762222.1"/>
    </source>
</evidence>
<evidence type="ECO:0000256" key="1">
    <source>
        <dbReference type="SAM" id="MobiDB-lite"/>
    </source>
</evidence>
<feature type="compositionally biased region" description="Low complexity" evidence="1">
    <location>
        <begin position="100"/>
        <end position="110"/>
    </location>
</feature>
<feature type="compositionally biased region" description="Polar residues" evidence="1">
    <location>
        <begin position="70"/>
        <end position="85"/>
    </location>
</feature>
<dbReference type="Gene3D" id="2.170.270.10">
    <property type="entry name" value="SET domain"/>
    <property type="match status" value="1"/>
</dbReference>
<dbReference type="PANTHER" id="PTHR47250:SF3">
    <property type="entry name" value="HISTONE-LYSINE N-METHYLTRANSFERASE SET-6"/>
    <property type="match status" value="1"/>
</dbReference>
<dbReference type="SMART" id="SM00317">
    <property type="entry name" value="SET"/>
    <property type="match status" value="1"/>
</dbReference>
<dbReference type="AlphaFoldDB" id="A0A6A6WHE4"/>
<dbReference type="OrthoDB" id="10261904at2759"/>
<gene>
    <name evidence="3" type="ORF">EJ05DRAFT_201089</name>
</gene>
<protein>
    <submittedName>
        <fullName evidence="3">SET domain-containing protein</fullName>
    </submittedName>
</protein>